<comment type="caution">
    <text evidence="4">The sequence shown here is derived from an EMBL/GenBank/DDBJ whole genome shotgun (WGS) entry which is preliminary data.</text>
</comment>
<gene>
    <name evidence="4" type="ORF">KB874_00285</name>
</gene>
<sequence>MYILATVPDARGKGFGTALLRHAEERAKADGNPGMALIVSASNPGATRLYARMGYDEAARRRLDIPGWRHSGTDAVLLLKRL</sequence>
<evidence type="ECO:0000259" key="3">
    <source>
        <dbReference type="PROSITE" id="PS51186"/>
    </source>
</evidence>
<dbReference type="InterPro" id="IPR050680">
    <property type="entry name" value="YpeA/RimI_acetyltransf"/>
</dbReference>
<name>A0A8J7W7Z4_9RHOB</name>
<dbReference type="EMBL" id="JAGTUU010000001">
    <property type="protein sequence ID" value="MBS0122555.1"/>
    <property type="molecule type" value="Genomic_DNA"/>
</dbReference>
<dbReference type="InterPro" id="IPR000182">
    <property type="entry name" value="GNAT_dom"/>
</dbReference>
<organism evidence="4 5">
    <name type="scientific">Thetidibacter halocola</name>
    <dbReference type="NCBI Taxonomy" id="2827239"/>
    <lineage>
        <taxon>Bacteria</taxon>
        <taxon>Pseudomonadati</taxon>
        <taxon>Pseudomonadota</taxon>
        <taxon>Alphaproteobacteria</taxon>
        <taxon>Rhodobacterales</taxon>
        <taxon>Roseobacteraceae</taxon>
        <taxon>Thetidibacter</taxon>
    </lineage>
</organism>
<evidence type="ECO:0000313" key="5">
    <source>
        <dbReference type="Proteomes" id="UP000681356"/>
    </source>
</evidence>
<proteinExistence type="predicted"/>
<dbReference type="PANTHER" id="PTHR43420">
    <property type="entry name" value="ACETYLTRANSFERASE"/>
    <property type="match status" value="1"/>
</dbReference>
<keyword evidence="5" id="KW-1185">Reference proteome</keyword>
<dbReference type="RefSeq" id="WP_212534537.1">
    <property type="nucleotide sequence ID" value="NZ_JAGTUU010000001.1"/>
</dbReference>
<evidence type="ECO:0000256" key="1">
    <source>
        <dbReference type="ARBA" id="ARBA00022679"/>
    </source>
</evidence>
<dbReference type="PROSITE" id="PS51186">
    <property type="entry name" value="GNAT"/>
    <property type="match status" value="1"/>
</dbReference>
<dbReference type="InterPro" id="IPR016181">
    <property type="entry name" value="Acyl_CoA_acyltransferase"/>
</dbReference>
<evidence type="ECO:0000313" key="4">
    <source>
        <dbReference type="EMBL" id="MBS0122555.1"/>
    </source>
</evidence>
<dbReference type="AlphaFoldDB" id="A0A8J7W7Z4"/>
<feature type="domain" description="N-acetyltransferase" evidence="3">
    <location>
        <begin position="1"/>
        <end position="82"/>
    </location>
</feature>
<protein>
    <submittedName>
        <fullName evidence="4">GNAT family N-acetyltransferase</fullName>
    </submittedName>
</protein>
<evidence type="ECO:0000256" key="2">
    <source>
        <dbReference type="ARBA" id="ARBA00023315"/>
    </source>
</evidence>
<accession>A0A8J7W7Z4</accession>
<keyword evidence="2" id="KW-0012">Acyltransferase</keyword>
<keyword evidence="1" id="KW-0808">Transferase</keyword>
<dbReference type="GO" id="GO:0016747">
    <property type="term" value="F:acyltransferase activity, transferring groups other than amino-acyl groups"/>
    <property type="evidence" value="ECO:0007669"/>
    <property type="project" value="InterPro"/>
</dbReference>
<dbReference type="SUPFAM" id="SSF55729">
    <property type="entry name" value="Acyl-CoA N-acyltransferases (Nat)"/>
    <property type="match status" value="1"/>
</dbReference>
<dbReference type="CDD" id="cd04301">
    <property type="entry name" value="NAT_SF"/>
    <property type="match status" value="1"/>
</dbReference>
<dbReference type="Proteomes" id="UP000681356">
    <property type="component" value="Unassembled WGS sequence"/>
</dbReference>
<reference evidence="4" key="1">
    <citation type="submission" date="2021-04" db="EMBL/GenBank/DDBJ databases">
        <authorList>
            <person name="Yoon J."/>
        </authorList>
    </citation>
    <scope>NUCLEOTIDE SEQUENCE</scope>
    <source>
        <strain evidence="4">KMU-90</strain>
    </source>
</reference>
<dbReference type="Pfam" id="PF00583">
    <property type="entry name" value="Acetyltransf_1"/>
    <property type="match status" value="1"/>
</dbReference>
<dbReference type="Gene3D" id="3.40.630.30">
    <property type="match status" value="1"/>
</dbReference>